<sequence length="268" mass="30480">MVLYGQLVIGAPGAGKTTYCHGLIEIFKALDRPYKIINLDPANENVPFDCDIDINQLVTSESVMKQKNLGPNGALMYCIKYLRANMDWLKDKCKSLDHYLIFDMPGQLELYATHDDVRHIVKEMESWGIRLCAVHLSDSLYATDPSKFVAVLCSALSIMINLEMPQVNVLSKVDLITEELPYAWDFFERLPDLNYLADLLDDIGPLKKYGDMNKKLCSIIQDYDLVCFQSLDVNSREKMLKLIKHADKANGFALLDVDDIRNITMDDD</sequence>
<evidence type="ECO:0000313" key="1">
    <source>
        <dbReference type="Proteomes" id="UP000095286"/>
    </source>
</evidence>
<protein>
    <submittedName>
        <fullName evidence="2">GPN-loop GTPase 2</fullName>
    </submittedName>
</protein>
<name>A0AC35TRZ8_9BILA</name>
<evidence type="ECO:0000313" key="2">
    <source>
        <dbReference type="WBParaSite" id="RSKR_0000374700.1"/>
    </source>
</evidence>
<reference evidence="2" key="1">
    <citation type="submission" date="2016-11" db="UniProtKB">
        <authorList>
            <consortium name="WormBaseParasite"/>
        </authorList>
    </citation>
    <scope>IDENTIFICATION</scope>
    <source>
        <strain evidence="2">KR3021</strain>
    </source>
</reference>
<organism evidence="1 2">
    <name type="scientific">Rhabditophanes sp. KR3021</name>
    <dbReference type="NCBI Taxonomy" id="114890"/>
    <lineage>
        <taxon>Eukaryota</taxon>
        <taxon>Metazoa</taxon>
        <taxon>Ecdysozoa</taxon>
        <taxon>Nematoda</taxon>
        <taxon>Chromadorea</taxon>
        <taxon>Rhabditida</taxon>
        <taxon>Tylenchina</taxon>
        <taxon>Panagrolaimomorpha</taxon>
        <taxon>Strongyloidoidea</taxon>
        <taxon>Alloionematidae</taxon>
        <taxon>Rhabditophanes</taxon>
    </lineage>
</organism>
<accession>A0AC35TRZ8</accession>
<dbReference type="Proteomes" id="UP000095286">
    <property type="component" value="Unplaced"/>
</dbReference>
<proteinExistence type="predicted"/>
<dbReference type="WBParaSite" id="RSKR_0000374700.1">
    <property type="protein sequence ID" value="RSKR_0000374700.1"/>
    <property type="gene ID" value="RSKR_0000374700"/>
</dbReference>